<dbReference type="SUPFAM" id="SSF81342">
    <property type="entry name" value="Transmembrane di-heme cytochromes"/>
    <property type="match status" value="1"/>
</dbReference>
<dbReference type="InterPro" id="IPR016174">
    <property type="entry name" value="Di-haem_cyt_TM"/>
</dbReference>
<dbReference type="GO" id="GO:0016020">
    <property type="term" value="C:membrane"/>
    <property type="evidence" value="ECO:0007669"/>
    <property type="project" value="InterPro"/>
</dbReference>
<dbReference type="GO" id="GO:0022904">
    <property type="term" value="P:respiratory electron transport chain"/>
    <property type="evidence" value="ECO:0007669"/>
    <property type="project" value="InterPro"/>
</dbReference>
<keyword evidence="3" id="KW-1185">Reference proteome</keyword>
<dbReference type="RefSeq" id="WP_046128756.1">
    <property type="nucleotide sequence ID" value="NZ_JWIR02000077.1"/>
</dbReference>
<keyword evidence="1" id="KW-0472">Membrane</keyword>
<gene>
    <name evidence="2" type="ORF">QY95_03658</name>
</gene>
<accession>A0A0F5HPH9</accession>
<keyword evidence="1" id="KW-0812">Transmembrane</keyword>
<evidence type="ECO:0000313" key="2">
    <source>
        <dbReference type="EMBL" id="KKB34955.1"/>
    </source>
</evidence>
<name>A0A0F5HP23_BACTR</name>
<accession>A0A0F5HP23</accession>
<keyword evidence="1" id="KW-1133">Transmembrane helix</keyword>
<dbReference type="OrthoDB" id="2454526at2"/>
<reference evidence="2" key="1">
    <citation type="submission" date="2015-02" db="EMBL/GenBank/DDBJ databases">
        <title>Genome Assembly of Bacillaceae bacterium MTCC 8252.</title>
        <authorList>
            <person name="Verma A."/>
            <person name="Khatri I."/>
            <person name="Mual P."/>
            <person name="Subramanian S."/>
            <person name="Krishnamurthi S."/>
        </authorList>
    </citation>
    <scope>NUCLEOTIDE SEQUENCE [LARGE SCALE GENOMIC DNA]</scope>
    <source>
        <strain evidence="2">MTCC 8252</strain>
    </source>
</reference>
<proteinExistence type="predicted"/>
<dbReference type="EMBL" id="JWIR02000077">
    <property type="protein sequence ID" value="KKB34955.1"/>
    <property type="molecule type" value="Genomic_DNA"/>
</dbReference>
<sequence length="79" mass="8548">MKNYLLFTGIFVLAYVLLQIGSGFVLTAFYTPDLTAPSVPLSSDTEFGAADPVSPLIISVLSLGAAFLSMKYLKQRLDE</sequence>
<dbReference type="Proteomes" id="UP000031563">
    <property type="component" value="Unassembled WGS sequence"/>
</dbReference>
<protein>
    <submittedName>
        <fullName evidence="2">Uncharacterized protein</fullName>
    </submittedName>
</protein>
<evidence type="ECO:0000256" key="1">
    <source>
        <dbReference type="SAM" id="Phobius"/>
    </source>
</evidence>
<comment type="caution">
    <text evidence="2">The sequence shown here is derived from an EMBL/GenBank/DDBJ whole genome shotgun (WGS) entry which is preliminary data.</text>
</comment>
<organism evidence="2 3">
    <name type="scientific">Bacillus thermotolerans</name>
    <name type="common">Quasibacillus thermotolerans</name>
    <dbReference type="NCBI Taxonomy" id="1221996"/>
    <lineage>
        <taxon>Bacteria</taxon>
        <taxon>Bacillati</taxon>
        <taxon>Bacillota</taxon>
        <taxon>Bacilli</taxon>
        <taxon>Bacillales</taxon>
        <taxon>Bacillaceae</taxon>
        <taxon>Bacillus</taxon>
    </lineage>
</organism>
<feature type="transmembrane region" description="Helical" evidence="1">
    <location>
        <begin position="52"/>
        <end position="73"/>
    </location>
</feature>
<dbReference type="AlphaFoldDB" id="A0A0F5HP23"/>
<evidence type="ECO:0000313" key="3">
    <source>
        <dbReference type="Proteomes" id="UP000031563"/>
    </source>
</evidence>
<feature type="transmembrane region" description="Helical" evidence="1">
    <location>
        <begin position="12"/>
        <end position="32"/>
    </location>
</feature>